<evidence type="ECO:0000313" key="17">
    <source>
        <dbReference type="EMBL" id="EFM82214.1"/>
    </source>
</evidence>
<dbReference type="CDD" id="cd04911">
    <property type="entry name" value="ACT_AKiii-YclM-BS_1"/>
    <property type="match status" value="1"/>
</dbReference>
<dbReference type="UniPathway" id="UPA00051">
    <property type="reaction ID" value="UER00462"/>
</dbReference>
<dbReference type="InterPro" id="IPR035804">
    <property type="entry name" value="AKIII_YclM_N"/>
</dbReference>
<dbReference type="InterPro" id="IPR036393">
    <property type="entry name" value="AceGlu_kinase-like_sf"/>
</dbReference>
<evidence type="ECO:0000313" key="18">
    <source>
        <dbReference type="Proteomes" id="UP000004846"/>
    </source>
</evidence>
<dbReference type="Gene3D" id="3.30.2130.10">
    <property type="entry name" value="VC0802-like"/>
    <property type="match status" value="1"/>
</dbReference>
<evidence type="ECO:0000256" key="6">
    <source>
        <dbReference type="ARBA" id="ARBA00022679"/>
    </source>
</evidence>
<dbReference type="InterPro" id="IPR005260">
    <property type="entry name" value="Asp_kin_monofn"/>
</dbReference>
<protein>
    <recommendedName>
        <fullName evidence="14">Aspartokinase</fullName>
        <ecNumber evidence="14">2.7.2.4</ecNumber>
    </recommendedName>
</protein>
<dbReference type="UniPathway" id="UPA00034">
    <property type="reaction ID" value="UER00015"/>
</dbReference>
<dbReference type="InterPro" id="IPR001341">
    <property type="entry name" value="Asp_kinase"/>
</dbReference>
<feature type="binding site" evidence="13">
    <location>
        <begin position="8"/>
        <end position="11"/>
    </location>
    <ligand>
        <name>ATP</name>
        <dbReference type="ChEBI" id="CHEBI:30616"/>
    </ligand>
</feature>
<dbReference type="SUPFAM" id="SSF53633">
    <property type="entry name" value="Carbamate kinase-like"/>
    <property type="match status" value="1"/>
</dbReference>
<comment type="catalytic activity">
    <reaction evidence="12 14">
        <text>L-aspartate + ATP = 4-phospho-L-aspartate + ADP</text>
        <dbReference type="Rhea" id="RHEA:23776"/>
        <dbReference type="ChEBI" id="CHEBI:29991"/>
        <dbReference type="ChEBI" id="CHEBI:30616"/>
        <dbReference type="ChEBI" id="CHEBI:57535"/>
        <dbReference type="ChEBI" id="CHEBI:456216"/>
        <dbReference type="EC" id="2.7.2.4"/>
    </reaction>
</comment>
<dbReference type="AlphaFoldDB" id="A0A125W4J5"/>
<dbReference type="PROSITE" id="PS00324">
    <property type="entry name" value="ASPARTOKINASE"/>
    <property type="match status" value="1"/>
</dbReference>
<dbReference type="Gene3D" id="1.20.120.1320">
    <property type="entry name" value="Aspartokinase, catalytic domain"/>
    <property type="match status" value="1"/>
</dbReference>
<keyword evidence="15" id="KW-0028">Amino-acid biosynthesis</keyword>
<dbReference type="PIRSF" id="PIRSF000726">
    <property type="entry name" value="Asp_kin"/>
    <property type="match status" value="1"/>
</dbReference>
<keyword evidence="9 13" id="KW-0067">ATP-binding</keyword>
<dbReference type="NCBIfam" id="NF006540">
    <property type="entry name" value="PRK09034.1"/>
    <property type="match status" value="1"/>
</dbReference>
<dbReference type="InterPro" id="IPR054352">
    <property type="entry name" value="ACT_Aspartokinase"/>
</dbReference>
<feature type="domain" description="ACT" evidence="16">
    <location>
        <begin position="392"/>
        <end position="453"/>
    </location>
</feature>
<dbReference type="FunFam" id="3.40.1160.10:FF:000027">
    <property type="entry name" value="Aspartokinase"/>
    <property type="match status" value="1"/>
</dbReference>
<dbReference type="PROSITE" id="PS51671">
    <property type="entry name" value="ACT"/>
    <property type="match status" value="1"/>
</dbReference>
<sequence length="453" mass="50734">MINVNVVKFGGSSLASAPQLQKVLQIVKEEPRRTFVVVSAPGKRTPQDIKVTDLLIQYYQRYLNNEEIESTISAIIRRYEDLFDELHLDKAVLADIAISIRQLATLPKENNAFLFDYFLASGEDNNAKVVASFFKQNGLDARYISPKELGLLVTPEPGNARILPKALEKISVYRETQQILVIPGFFGYTEAGEICTFSRGGSDITGSIVAAGVQADLYENFTDVDGIYVAHPGIIEQPQTIQELTYREMRELAYAGFAVLHDEALMPAYRANIPVVIKNTNNPHHPGTLITTSRKVKHAPVVGIASDQGFASIYISKYLMNRELGFGRRLLEVLEKLALSYEHMPSGIDDITIVLREDQLTTEIENRLMAQLQEVLAPDELRITHHLSMIMIVGEGMRQRIGVTAESTMALAKEKINLEMINQGSSEVSIMFGIKKEQEEKAIKALYRTFFHD</sequence>
<dbReference type="CDD" id="cd04245">
    <property type="entry name" value="AAK_AKiii-YclM-BS"/>
    <property type="match status" value="1"/>
</dbReference>
<dbReference type="Pfam" id="PF22468">
    <property type="entry name" value="ACT_9"/>
    <property type="match status" value="1"/>
</dbReference>
<dbReference type="UniPathway" id="UPA00050">
    <property type="reaction ID" value="UER00461"/>
</dbReference>
<evidence type="ECO:0000256" key="8">
    <source>
        <dbReference type="ARBA" id="ARBA00022777"/>
    </source>
</evidence>
<evidence type="ECO:0000256" key="4">
    <source>
        <dbReference type="ARBA" id="ARBA00005139"/>
    </source>
</evidence>
<dbReference type="GO" id="GO:0004072">
    <property type="term" value="F:aspartate kinase activity"/>
    <property type="evidence" value="ECO:0007669"/>
    <property type="project" value="UniProtKB-EC"/>
</dbReference>
<keyword evidence="10" id="KW-0220">Diaminopimelate biosynthesis</keyword>
<dbReference type="SUPFAM" id="SSF55021">
    <property type="entry name" value="ACT-like"/>
    <property type="match status" value="2"/>
</dbReference>
<name>A0A125W4J5_ENTFL</name>
<comment type="caution">
    <text evidence="17">The sequence shown here is derived from an EMBL/GenBank/DDBJ whole genome shotgun (WGS) entry which is preliminary data.</text>
</comment>
<accession>A0A125W4J5</accession>
<evidence type="ECO:0000256" key="5">
    <source>
        <dbReference type="ARBA" id="ARBA00010122"/>
    </source>
</evidence>
<comment type="function">
    <text evidence="1">Catalyzes the phosphorylation of the beta-carboxyl group of aspartic acid with ATP to yield 4-phospho-L-aspartate, which is involved in the branched biosynthetic pathway leading to the biosynthesis of amino acids threonine, isoleucine and methionine.</text>
</comment>
<feature type="binding site" evidence="13">
    <location>
        <position position="228"/>
    </location>
    <ligand>
        <name>ATP</name>
        <dbReference type="ChEBI" id="CHEBI:30616"/>
    </ligand>
</feature>
<evidence type="ECO:0000256" key="2">
    <source>
        <dbReference type="ARBA" id="ARBA00004766"/>
    </source>
</evidence>
<organism evidence="17 18">
    <name type="scientific">Enterococcus faecalis TX4248</name>
    <dbReference type="NCBI Taxonomy" id="749495"/>
    <lineage>
        <taxon>Bacteria</taxon>
        <taxon>Bacillati</taxon>
        <taxon>Bacillota</taxon>
        <taxon>Bacilli</taxon>
        <taxon>Lactobacillales</taxon>
        <taxon>Enterococcaceae</taxon>
        <taxon>Enterococcus</taxon>
    </lineage>
</organism>
<comment type="pathway">
    <text evidence="3 15">Amino-acid biosynthesis; L-methionine biosynthesis via de novo pathway; L-homoserine from L-aspartate: step 1/3.</text>
</comment>
<evidence type="ECO:0000256" key="1">
    <source>
        <dbReference type="ARBA" id="ARBA00003121"/>
    </source>
</evidence>
<dbReference type="GO" id="GO:0009088">
    <property type="term" value="P:threonine biosynthetic process"/>
    <property type="evidence" value="ECO:0007669"/>
    <property type="project" value="UniProtKB-UniPathway"/>
</dbReference>
<feature type="binding site" evidence="13">
    <location>
        <position position="52"/>
    </location>
    <ligand>
        <name>substrate</name>
    </ligand>
</feature>
<evidence type="ECO:0000256" key="9">
    <source>
        <dbReference type="ARBA" id="ARBA00022840"/>
    </source>
</evidence>
<comment type="pathway">
    <text evidence="2 15">Amino-acid biosynthesis; L-lysine biosynthesis via DAP pathway; (S)-tetrahydrodipicolinate from L-aspartate: step 1/4.</text>
</comment>
<dbReference type="GO" id="GO:0005524">
    <property type="term" value="F:ATP binding"/>
    <property type="evidence" value="ECO:0007669"/>
    <property type="project" value="UniProtKB-KW"/>
</dbReference>
<evidence type="ECO:0000256" key="13">
    <source>
        <dbReference type="PIRSR" id="PIRSR000726-1"/>
    </source>
</evidence>
<proteinExistence type="inferred from homology"/>
<dbReference type="NCBIfam" id="TIGR00657">
    <property type="entry name" value="asp_kinases"/>
    <property type="match status" value="1"/>
</dbReference>
<keyword evidence="11" id="KW-0457">Lysine biosynthesis</keyword>
<dbReference type="CDD" id="cd04916">
    <property type="entry name" value="ACT_AKiii-YclM-BS_2"/>
    <property type="match status" value="1"/>
</dbReference>
<gene>
    <name evidence="17" type="ORF">HMPREF9498_02148</name>
</gene>
<dbReference type="PANTHER" id="PTHR21499">
    <property type="entry name" value="ASPARTATE KINASE"/>
    <property type="match status" value="1"/>
</dbReference>
<dbReference type="GO" id="GO:0005829">
    <property type="term" value="C:cytosol"/>
    <property type="evidence" value="ECO:0007669"/>
    <property type="project" value="TreeGrafter"/>
</dbReference>
<dbReference type="PANTHER" id="PTHR21499:SF67">
    <property type="entry name" value="ASPARTOKINASE 3"/>
    <property type="match status" value="1"/>
</dbReference>
<keyword evidence="6 14" id="KW-0808">Transferase</keyword>
<evidence type="ECO:0000256" key="10">
    <source>
        <dbReference type="ARBA" id="ARBA00022915"/>
    </source>
</evidence>
<reference evidence="18" key="1">
    <citation type="submission" date="2010-07" db="EMBL/GenBank/DDBJ databases">
        <authorList>
            <person name="Weinstock G."/>
            <person name="Sodergren E."/>
            <person name="Clifton S."/>
            <person name="Fulton L."/>
            <person name="Fulton B."/>
            <person name="Courtney L."/>
            <person name="Fronick C."/>
            <person name="Harrison M."/>
            <person name="Strong C."/>
            <person name="Farmer C."/>
            <person name="Delahaunty K."/>
            <person name="Markovic C."/>
            <person name="Hall O."/>
            <person name="Minx P."/>
            <person name="Tomlinson C."/>
            <person name="Mitreva M."/>
            <person name="Hou S."/>
            <person name="Chen J."/>
            <person name="Wollam A."/>
            <person name="Pepin K.H."/>
            <person name="Johnson M."/>
            <person name="Bhonagiri V."/>
            <person name="Zhang X."/>
            <person name="Suruliraj S."/>
            <person name="Warren W."/>
            <person name="Chinwalla A."/>
            <person name="Mardis E.R."/>
            <person name="Wilson R.K."/>
        </authorList>
    </citation>
    <scope>NUCLEOTIDE SEQUENCE [LARGE SCALE GENOMIC DNA]</scope>
    <source>
        <strain evidence="18">TX4248</strain>
    </source>
</reference>
<dbReference type="Pfam" id="PF00696">
    <property type="entry name" value="AA_kinase"/>
    <property type="match status" value="1"/>
</dbReference>
<evidence type="ECO:0000256" key="12">
    <source>
        <dbReference type="ARBA" id="ARBA00047872"/>
    </source>
</evidence>
<dbReference type="EC" id="2.7.2.4" evidence="14"/>
<dbReference type="EMBL" id="AEBR01000071">
    <property type="protein sequence ID" value="EFM82214.1"/>
    <property type="molecule type" value="Genomic_DNA"/>
</dbReference>
<keyword evidence="8 14" id="KW-0418">Kinase</keyword>
<evidence type="ECO:0000256" key="11">
    <source>
        <dbReference type="ARBA" id="ARBA00023154"/>
    </source>
</evidence>
<comment type="pathway">
    <text evidence="4 15">Amino-acid biosynthesis; L-threonine biosynthesis; L-threonine from L-aspartate: step 1/5.</text>
</comment>
<dbReference type="GO" id="GO:0019877">
    <property type="term" value="P:diaminopimelate biosynthetic process"/>
    <property type="evidence" value="ECO:0007669"/>
    <property type="project" value="UniProtKB-KW"/>
</dbReference>
<dbReference type="Proteomes" id="UP000004846">
    <property type="component" value="Unassembled WGS sequence"/>
</dbReference>
<dbReference type="InterPro" id="IPR018042">
    <property type="entry name" value="Aspartate_kinase_CS"/>
</dbReference>
<evidence type="ECO:0000256" key="15">
    <source>
        <dbReference type="RuleBase" id="RU004249"/>
    </source>
</evidence>
<dbReference type="InterPro" id="IPR001048">
    <property type="entry name" value="Asp/Glu/Uridylate_kinase"/>
</dbReference>
<evidence type="ECO:0000259" key="16">
    <source>
        <dbReference type="PROSITE" id="PS51671"/>
    </source>
</evidence>
<evidence type="ECO:0000256" key="7">
    <source>
        <dbReference type="ARBA" id="ARBA00022741"/>
    </source>
</evidence>
<feature type="binding site" evidence="13">
    <location>
        <begin position="222"/>
        <end position="223"/>
    </location>
    <ligand>
        <name>ATP</name>
        <dbReference type="ChEBI" id="CHEBI:30616"/>
    </ligand>
</feature>
<dbReference type="HOGENOM" id="CLU_009116_6_2_9"/>
<dbReference type="GO" id="GO:0009089">
    <property type="term" value="P:lysine biosynthetic process via diaminopimelate"/>
    <property type="evidence" value="ECO:0007669"/>
    <property type="project" value="UniProtKB-UniPathway"/>
</dbReference>
<evidence type="ECO:0000256" key="14">
    <source>
        <dbReference type="RuleBase" id="RU003448"/>
    </source>
</evidence>
<dbReference type="FunFam" id="3.30.2130.10:FF:000001">
    <property type="entry name" value="Bifunctional aspartokinase/homoserine dehydrogenase"/>
    <property type="match status" value="1"/>
</dbReference>
<dbReference type="InterPro" id="IPR002912">
    <property type="entry name" value="ACT_dom"/>
</dbReference>
<keyword evidence="7 13" id="KW-0547">Nucleotide-binding</keyword>
<dbReference type="InterPro" id="IPR042199">
    <property type="entry name" value="AsparK_Bifunc_asparK/hSer_DH"/>
</dbReference>
<evidence type="ECO:0000256" key="3">
    <source>
        <dbReference type="ARBA" id="ARBA00004986"/>
    </source>
</evidence>
<comment type="similarity">
    <text evidence="5 14">Belongs to the aspartokinase family.</text>
</comment>
<dbReference type="Gene3D" id="3.40.1160.10">
    <property type="entry name" value="Acetylglutamate kinase-like"/>
    <property type="match status" value="1"/>
</dbReference>
<feature type="binding site" evidence="13">
    <location>
        <position position="123"/>
    </location>
    <ligand>
        <name>substrate</name>
    </ligand>
</feature>
<dbReference type="InterPro" id="IPR045865">
    <property type="entry name" value="ACT-like_dom_sf"/>
</dbReference>
<dbReference type="GO" id="GO:0009090">
    <property type="term" value="P:homoserine biosynthetic process"/>
    <property type="evidence" value="ECO:0007669"/>
    <property type="project" value="TreeGrafter"/>
</dbReference>